<dbReference type="Gene3D" id="1.10.569.10">
    <property type="entry name" value="Aldehyde Ferredoxin Oxidoreductase Protein, subunit A, domain 2"/>
    <property type="match status" value="1"/>
</dbReference>
<evidence type="ECO:0000256" key="1">
    <source>
        <dbReference type="ARBA" id="ARBA00001966"/>
    </source>
</evidence>
<dbReference type="Pfam" id="PF01314">
    <property type="entry name" value="AFOR_C"/>
    <property type="match status" value="1"/>
</dbReference>
<keyword evidence="7" id="KW-0411">Iron-sulfur</keyword>
<dbReference type="Gene3D" id="3.60.9.10">
    <property type="entry name" value="Aldehyde ferredoxin oxidoreductase, N-terminal domain"/>
    <property type="match status" value="1"/>
</dbReference>
<keyword evidence="3" id="KW-0004">4Fe-4S</keyword>
<keyword evidence="6" id="KW-0408">Iron</keyword>
<evidence type="ECO:0000256" key="4">
    <source>
        <dbReference type="ARBA" id="ARBA00022723"/>
    </source>
</evidence>
<dbReference type="InterPro" id="IPR036503">
    <property type="entry name" value="Ald_Fedxn_OxRdtase_N_sf"/>
</dbReference>
<dbReference type="InterPro" id="IPR013984">
    <property type="entry name" value="Ald_Fedxn_OxRdtase_dom2"/>
</dbReference>
<evidence type="ECO:0000313" key="10">
    <source>
        <dbReference type="EMBL" id="KUO42648.1"/>
    </source>
</evidence>
<gene>
    <name evidence="10" type="ORF">APZ16_01880</name>
</gene>
<evidence type="ECO:0000256" key="5">
    <source>
        <dbReference type="ARBA" id="ARBA00023002"/>
    </source>
</evidence>
<dbReference type="InterPro" id="IPR001203">
    <property type="entry name" value="OxRdtase_Ald_Fedxn_C"/>
</dbReference>
<dbReference type="EMBL" id="LQMQ01000002">
    <property type="protein sequence ID" value="KUO42648.1"/>
    <property type="molecule type" value="Genomic_DNA"/>
</dbReference>
<dbReference type="SUPFAM" id="SSF48310">
    <property type="entry name" value="Aldehyde ferredoxin oxidoreductase, C-terminal domains"/>
    <property type="match status" value="1"/>
</dbReference>
<dbReference type="PANTHER" id="PTHR30038:SF7">
    <property type="entry name" value="TUNGSTEN-CONTAINING GLYCERALDEHYDE-3-PHOSPHATE:FERREDOXIN OXIDOREDUCTASE"/>
    <property type="match status" value="1"/>
</dbReference>
<organism evidence="10 11">
    <name type="scientific">Hadarchaeum yellowstonense</name>
    <dbReference type="NCBI Taxonomy" id="1776334"/>
    <lineage>
        <taxon>Archaea</taxon>
        <taxon>Methanobacteriati</taxon>
        <taxon>Candidatus Hadarchaeota</taxon>
        <taxon>Candidatus Hadarchaeia</taxon>
        <taxon>Candidatus Hadarchaeales</taxon>
        <taxon>Candidatus Hadarchaeaceae</taxon>
        <taxon>Candidatus Hadarchaeum</taxon>
    </lineage>
</organism>
<evidence type="ECO:0000256" key="3">
    <source>
        <dbReference type="ARBA" id="ARBA00022485"/>
    </source>
</evidence>
<reference evidence="10 11" key="1">
    <citation type="journal article" date="2016" name="Nat. Microbiol.">
        <title>Genomic inference of the metabolism of cosmopolitan subsurface Archaea, Hadesarchaea.</title>
        <authorList>
            <person name="Baker B.J."/>
            <person name="Saw J.H."/>
            <person name="Lind A.E."/>
            <person name="Lazar C.S."/>
            <person name="Hinrichs K.-U."/>
            <person name="Teske A.P."/>
            <person name="Ettema T.J."/>
        </authorList>
    </citation>
    <scope>NUCLEOTIDE SEQUENCE [LARGE SCALE GENOMIC DNA]</scope>
</reference>
<evidence type="ECO:0000256" key="8">
    <source>
        <dbReference type="ARBA" id="ARBA00049934"/>
    </source>
</evidence>
<dbReference type="PANTHER" id="PTHR30038">
    <property type="entry name" value="ALDEHYDE FERREDOXIN OXIDOREDUCTASE"/>
    <property type="match status" value="1"/>
</dbReference>
<comment type="similarity">
    <text evidence="2">Belongs to the AOR/FOR family.</text>
</comment>
<dbReference type="SUPFAM" id="SSF56228">
    <property type="entry name" value="Aldehyde ferredoxin oxidoreductase, N-terminal domain"/>
    <property type="match status" value="1"/>
</dbReference>
<evidence type="ECO:0000259" key="9">
    <source>
        <dbReference type="SMART" id="SM00790"/>
    </source>
</evidence>
<keyword evidence="4" id="KW-0479">Metal-binding</keyword>
<dbReference type="Pfam" id="PF02730">
    <property type="entry name" value="AFOR_N"/>
    <property type="match status" value="1"/>
</dbReference>
<dbReference type="GO" id="GO:0046872">
    <property type="term" value="F:metal ion binding"/>
    <property type="evidence" value="ECO:0007669"/>
    <property type="project" value="UniProtKB-KW"/>
</dbReference>
<dbReference type="InterPro" id="IPR051919">
    <property type="entry name" value="W-dependent_AOR"/>
</dbReference>
<dbReference type="GO" id="GO:0051539">
    <property type="term" value="F:4 iron, 4 sulfur cluster binding"/>
    <property type="evidence" value="ECO:0007669"/>
    <property type="project" value="UniProtKB-KW"/>
</dbReference>
<dbReference type="STRING" id="1776334.APZ16_01880"/>
<comment type="cofactor">
    <cofactor evidence="8">
        <name>tungstopterin</name>
        <dbReference type="ChEBI" id="CHEBI:30402"/>
    </cofactor>
</comment>
<evidence type="ECO:0000256" key="7">
    <source>
        <dbReference type="ARBA" id="ARBA00023014"/>
    </source>
</evidence>
<accession>A0A147K1M0</accession>
<name>A0A147K1M0_HADYE</name>
<dbReference type="GO" id="GO:0009055">
    <property type="term" value="F:electron transfer activity"/>
    <property type="evidence" value="ECO:0007669"/>
    <property type="project" value="InterPro"/>
</dbReference>
<dbReference type="AlphaFoldDB" id="A0A147K1M0"/>
<feature type="domain" description="Aldehyde ferredoxin oxidoreductase N-terminal" evidence="9">
    <location>
        <begin position="13"/>
        <end position="210"/>
    </location>
</feature>
<evidence type="ECO:0000313" key="11">
    <source>
        <dbReference type="Proteomes" id="UP000074294"/>
    </source>
</evidence>
<dbReference type="SMART" id="SM00790">
    <property type="entry name" value="AFOR_N"/>
    <property type="match status" value="1"/>
</dbReference>
<dbReference type="Gene3D" id="1.10.599.10">
    <property type="entry name" value="Aldehyde Ferredoxin Oxidoreductase Protein, subunit A, domain 3"/>
    <property type="match status" value="1"/>
</dbReference>
<dbReference type="GO" id="GO:0016625">
    <property type="term" value="F:oxidoreductase activity, acting on the aldehyde or oxo group of donors, iron-sulfur protein as acceptor"/>
    <property type="evidence" value="ECO:0007669"/>
    <property type="project" value="InterPro"/>
</dbReference>
<evidence type="ECO:0000256" key="2">
    <source>
        <dbReference type="ARBA" id="ARBA00011032"/>
    </source>
</evidence>
<proteinExistence type="inferred from homology"/>
<dbReference type="InterPro" id="IPR013983">
    <property type="entry name" value="Ald_Fedxn_OxRdtase_N"/>
</dbReference>
<keyword evidence="5" id="KW-0560">Oxidoreductase</keyword>
<dbReference type="Proteomes" id="UP000074294">
    <property type="component" value="Unassembled WGS sequence"/>
</dbReference>
<sequence length="589" mass="64412">MMGEKITENFKLDKILRVDLTSGSVKSEPLERGAKELIGGKGVAAFYMLKEVKPGTDPLSPENRLIFSWGPLTGLAPTTSRLVVSTKSPLTGTFLDSYSGGMFPAKLRFGLPGHVAIIFEGKAEETCYLSVDHGNAELVPAPELRGKSVFELYQKFGDGAEIAGIGVGGEKMVRYATISSDRGTHHAGRGGAGAVMGSKNLKCVVVKSDPPALPKEIRDLAAAYVKKLRENPGTQWAIQIGTAGTTFSSQSAGLLPSLGWRMGRFFGYDSIGPEKVKESVKERKTCYFCPLACGYALKLKGKFEIETRKGPEYETIAMLGPNCGIDDLSAISKLDSLCGEYGIDTIEVGNIIGWLMRCNEEGIKIFDIKFGDVEKCIQVIEAIAHRDGRLGNTLADGLKKAASVFGGEDFIAECKGMGYPGYDPRGSVAMALAYATSDRGACHKRSWAVGPTTFWGDAPYDYEKAPRFVKEDHDNNSALWCLAICDFASPVYLEDLGSEWLRALGYNFTREQLKSLGAKVWSMVREFNVRHGFDRKDDYLPKIMTRPLEGEGPARGKSIDPEKFNQMLDKYYELQGWTKDGKPKSSFGL</sequence>
<comment type="cofactor">
    <cofactor evidence="1">
        <name>[4Fe-4S] cluster</name>
        <dbReference type="ChEBI" id="CHEBI:49883"/>
    </cofactor>
</comment>
<dbReference type="InterPro" id="IPR013985">
    <property type="entry name" value="Ald_Fedxn_OxRdtase_dom3"/>
</dbReference>
<protein>
    <recommendedName>
        <fullName evidence="9">Aldehyde ferredoxin oxidoreductase N-terminal domain-containing protein</fullName>
    </recommendedName>
</protein>
<evidence type="ECO:0000256" key="6">
    <source>
        <dbReference type="ARBA" id="ARBA00023004"/>
    </source>
</evidence>
<comment type="caution">
    <text evidence="10">The sequence shown here is derived from an EMBL/GenBank/DDBJ whole genome shotgun (WGS) entry which is preliminary data.</text>
</comment>
<dbReference type="InterPro" id="IPR036021">
    <property type="entry name" value="Tungsten_al_ferr_oxy-like_C"/>
</dbReference>